<evidence type="ECO:0000259" key="10">
    <source>
        <dbReference type="PROSITE" id="PS50885"/>
    </source>
</evidence>
<dbReference type="Pfam" id="PF00672">
    <property type="entry name" value="HAMP"/>
    <property type="match status" value="1"/>
</dbReference>
<dbReference type="PANTHER" id="PTHR43156">
    <property type="entry name" value="STAGE II SPORULATION PROTEIN E-RELATED"/>
    <property type="match status" value="1"/>
</dbReference>
<feature type="transmembrane region" description="Helical" evidence="9">
    <location>
        <begin position="24"/>
        <end position="48"/>
    </location>
</feature>
<organism evidence="11 12">
    <name type="scientific">Thermanaerothrix solaris</name>
    <dbReference type="NCBI Taxonomy" id="3058434"/>
    <lineage>
        <taxon>Bacteria</taxon>
        <taxon>Bacillati</taxon>
        <taxon>Chloroflexota</taxon>
        <taxon>Anaerolineae</taxon>
        <taxon>Anaerolineales</taxon>
        <taxon>Anaerolineaceae</taxon>
        <taxon>Thermanaerothrix</taxon>
    </lineage>
</organism>
<dbReference type="Pfam" id="PF01590">
    <property type="entry name" value="GAF"/>
    <property type="match status" value="1"/>
</dbReference>
<dbReference type="Gene3D" id="3.30.450.40">
    <property type="match status" value="2"/>
</dbReference>
<dbReference type="InterPro" id="IPR029151">
    <property type="entry name" value="Sensor-like_sf"/>
</dbReference>
<feature type="domain" description="HAMP" evidence="10">
    <location>
        <begin position="530"/>
        <end position="582"/>
    </location>
</feature>
<sequence>MISTAAFSTYDPAQIPIEEKQRQLATAVTFSTALALALLAALFLIGMFYQPQFWQLYVLAITFGLASLVALSVIANDSGQTDYRQAMPRLAPTFQFALLVLAALSQSTGVYLALLSFLYGILVATGVLEEESREPAITRAFFIAVLTALVGSLFPRYQVSIPVINDILPIVLGALIMAYLVLLSLDYVTVTLRVRLVTSALGMAIAPLILLSLVDTRFIFTSLQNQSNQALRLAAEQVAQEIESFLTSNRDTLINEANLPVFYDYLTMDPAKRPGSPQEEQLRATINSLLLKHETHLVSYGLLNLRGQNIYDSNPAAIGQDESKRDYFMQVTRTGRVYISPIQFNPDNKVAYIYFAVPIRDQRQQVLGVLRLEYDAQVFQRLLEPKLNLLGRHSYPILLDENFMRIADTLTPTHLYRFLLPPTYSQTLELAQHNRLPYHPYLNYTNQSDLANVLKQGGNVIYFTLDVHPEKPGHLESGVAVRLQTKPWYVLFVREQSTLVALLQAQGRLAVIIAALFAAAVGLVASWVSGALSAPVVQLKQTAEQITAGNLEAHASVESRDEIGALGHAFNVMTSQLRSLINELEDRVRERTRELAQQNEALRYRTRQLQTVADVARSIVSAQALESLLNQVTTLISERFGFYHVGVFLLDEKGEYAVLRAANSEGGKRMLARQHKLPVGKVGIVGYVTATGQPRIATDVGEDAVHFKNPDLPETRSEMALPLIANNRIIGALDVQSTQPNAFTPEDIELFSTLADQIAIAIVNNQLLEETMRALDEARRVNRRYLQQEWEKEVRSRRHRAYIYTSQGLFAQPPISRPEIEAAIRRGEVTAIPAKDEQAAVLTVPIQLRDEILGVIRVQDIGVPERTWTEEEIETLKAVAAQVALALENARLLETTLRRAERERKALEITGRIRAATDPQTMLGIAMEELKRALGASHVQVIFNSPATSTSADEAPGNGKNAGLST</sequence>
<feature type="transmembrane region" description="Helical" evidence="9">
    <location>
        <begin position="96"/>
        <end position="124"/>
    </location>
</feature>
<feature type="transmembrane region" description="Helical" evidence="9">
    <location>
        <begin position="194"/>
        <end position="214"/>
    </location>
</feature>
<dbReference type="RefSeq" id="WP_315625836.1">
    <property type="nucleotide sequence ID" value="NZ_JAUHMF010000002.1"/>
</dbReference>
<evidence type="ECO:0000313" key="12">
    <source>
        <dbReference type="Proteomes" id="UP001254165"/>
    </source>
</evidence>
<keyword evidence="4" id="KW-0378">Hydrolase</keyword>
<evidence type="ECO:0000256" key="6">
    <source>
        <dbReference type="ARBA" id="ARBA00023136"/>
    </source>
</evidence>
<keyword evidence="7" id="KW-0175">Coiled coil</keyword>
<dbReference type="InterPro" id="IPR029016">
    <property type="entry name" value="GAF-like_dom_sf"/>
</dbReference>
<dbReference type="InterPro" id="IPR003018">
    <property type="entry name" value="GAF"/>
</dbReference>
<evidence type="ECO:0000256" key="1">
    <source>
        <dbReference type="ARBA" id="ARBA00004651"/>
    </source>
</evidence>
<dbReference type="Pfam" id="PF02743">
    <property type="entry name" value="dCache_1"/>
    <property type="match status" value="1"/>
</dbReference>
<feature type="transmembrane region" description="Helical" evidence="9">
    <location>
        <begin position="136"/>
        <end position="155"/>
    </location>
</feature>
<evidence type="ECO:0000256" key="9">
    <source>
        <dbReference type="SAM" id="Phobius"/>
    </source>
</evidence>
<evidence type="ECO:0000256" key="2">
    <source>
        <dbReference type="ARBA" id="ARBA00022475"/>
    </source>
</evidence>
<dbReference type="PROSITE" id="PS50885">
    <property type="entry name" value="HAMP"/>
    <property type="match status" value="1"/>
</dbReference>
<evidence type="ECO:0000313" key="11">
    <source>
        <dbReference type="EMBL" id="MDT8899151.1"/>
    </source>
</evidence>
<reference evidence="11 12" key="1">
    <citation type="submission" date="2023-07" db="EMBL/GenBank/DDBJ databases">
        <title>Novel species of Thermanaerothrix with wide hydrolytic capabilities.</title>
        <authorList>
            <person name="Zayulina K.S."/>
            <person name="Podosokorskaya O.A."/>
            <person name="Elcheninov A.G."/>
        </authorList>
    </citation>
    <scope>NUCLEOTIDE SEQUENCE [LARGE SCALE GENOMIC DNA]</scope>
    <source>
        <strain evidence="11 12">4228-RoL</strain>
    </source>
</reference>
<evidence type="ECO:0000256" key="3">
    <source>
        <dbReference type="ARBA" id="ARBA00022692"/>
    </source>
</evidence>
<dbReference type="Pfam" id="PF13185">
    <property type="entry name" value="GAF_2"/>
    <property type="match status" value="1"/>
</dbReference>
<dbReference type="EMBL" id="JAUHMF010000002">
    <property type="protein sequence ID" value="MDT8899151.1"/>
    <property type="molecule type" value="Genomic_DNA"/>
</dbReference>
<dbReference type="PANTHER" id="PTHR43156:SF2">
    <property type="entry name" value="STAGE II SPORULATION PROTEIN E"/>
    <property type="match status" value="1"/>
</dbReference>
<dbReference type="InterPro" id="IPR052016">
    <property type="entry name" value="Bact_Sigma-Reg"/>
</dbReference>
<dbReference type="SUPFAM" id="SSF55781">
    <property type="entry name" value="GAF domain-like"/>
    <property type="match status" value="2"/>
</dbReference>
<keyword evidence="12" id="KW-1185">Reference proteome</keyword>
<feature type="transmembrane region" description="Helical" evidence="9">
    <location>
        <begin position="509"/>
        <end position="528"/>
    </location>
</feature>
<feature type="coiled-coil region" evidence="7">
    <location>
        <begin position="574"/>
        <end position="601"/>
    </location>
</feature>
<evidence type="ECO:0000256" key="5">
    <source>
        <dbReference type="ARBA" id="ARBA00022989"/>
    </source>
</evidence>
<evidence type="ECO:0000256" key="7">
    <source>
        <dbReference type="SAM" id="Coils"/>
    </source>
</evidence>
<dbReference type="Gene3D" id="6.10.340.10">
    <property type="match status" value="1"/>
</dbReference>
<feature type="coiled-coil region" evidence="7">
    <location>
        <begin position="883"/>
        <end position="910"/>
    </location>
</feature>
<comment type="subcellular location">
    <subcellularLocation>
        <location evidence="1">Cell membrane</location>
        <topology evidence="1">Multi-pass membrane protein</topology>
    </subcellularLocation>
</comment>
<keyword evidence="5 9" id="KW-1133">Transmembrane helix</keyword>
<comment type="caution">
    <text evidence="11">The sequence shown here is derived from an EMBL/GenBank/DDBJ whole genome shotgun (WGS) entry which is preliminary data.</text>
</comment>
<keyword evidence="2" id="KW-1003">Cell membrane</keyword>
<name>A0ABU3NTK3_9CHLR</name>
<accession>A0ABU3NTK3</accession>
<keyword evidence="6 9" id="KW-0472">Membrane</keyword>
<evidence type="ECO:0000256" key="4">
    <source>
        <dbReference type="ARBA" id="ARBA00022801"/>
    </source>
</evidence>
<keyword evidence="3 9" id="KW-0812">Transmembrane</keyword>
<dbReference type="CDD" id="cd06225">
    <property type="entry name" value="HAMP"/>
    <property type="match status" value="1"/>
</dbReference>
<protein>
    <submittedName>
        <fullName evidence="11">GAF domain-containing protein</fullName>
    </submittedName>
</protein>
<feature type="transmembrane region" description="Helical" evidence="9">
    <location>
        <begin position="54"/>
        <end position="75"/>
    </location>
</feature>
<dbReference type="SMART" id="SM00304">
    <property type="entry name" value="HAMP"/>
    <property type="match status" value="1"/>
</dbReference>
<feature type="transmembrane region" description="Helical" evidence="9">
    <location>
        <begin position="167"/>
        <end position="188"/>
    </location>
</feature>
<evidence type="ECO:0000256" key="8">
    <source>
        <dbReference type="SAM" id="MobiDB-lite"/>
    </source>
</evidence>
<dbReference type="CDD" id="cd18773">
    <property type="entry name" value="PDC1_HK_sensor"/>
    <property type="match status" value="1"/>
</dbReference>
<dbReference type="SMART" id="SM00065">
    <property type="entry name" value="GAF"/>
    <property type="match status" value="2"/>
</dbReference>
<dbReference type="Gene3D" id="3.30.450.20">
    <property type="entry name" value="PAS domain"/>
    <property type="match status" value="1"/>
</dbReference>
<feature type="region of interest" description="Disordered" evidence="8">
    <location>
        <begin position="947"/>
        <end position="966"/>
    </location>
</feature>
<dbReference type="Proteomes" id="UP001254165">
    <property type="component" value="Unassembled WGS sequence"/>
</dbReference>
<dbReference type="SUPFAM" id="SSF158472">
    <property type="entry name" value="HAMP domain-like"/>
    <property type="match status" value="1"/>
</dbReference>
<dbReference type="InterPro" id="IPR033479">
    <property type="entry name" value="dCache_1"/>
</dbReference>
<gene>
    <name evidence="11" type="ORF">QYE77_12845</name>
</gene>
<dbReference type="SUPFAM" id="SSF103190">
    <property type="entry name" value="Sensory domain-like"/>
    <property type="match status" value="1"/>
</dbReference>
<dbReference type="InterPro" id="IPR003660">
    <property type="entry name" value="HAMP_dom"/>
</dbReference>
<proteinExistence type="predicted"/>